<dbReference type="InterPro" id="IPR043426">
    <property type="entry name" value="MltB-like"/>
</dbReference>
<name>A0A6C0U0A2_9GAMM</name>
<evidence type="ECO:0000313" key="3">
    <source>
        <dbReference type="EMBL" id="QIB65203.1"/>
    </source>
</evidence>
<dbReference type="InterPro" id="IPR011757">
    <property type="entry name" value="Lytic_transglycosylase_MltB"/>
</dbReference>
<dbReference type="PANTHER" id="PTHR30163:SF9">
    <property type="entry name" value="MEMBRANE-BOUND LYTIC MUREIN TRANSGLYCOSYLASE B"/>
    <property type="match status" value="1"/>
</dbReference>
<keyword evidence="4" id="KW-1185">Reference proteome</keyword>
<dbReference type="Proteomes" id="UP000477680">
    <property type="component" value="Chromosome"/>
</dbReference>
<feature type="active site" evidence="1">
    <location>
        <position position="124"/>
    </location>
</feature>
<dbReference type="Gene3D" id="1.10.8.350">
    <property type="entry name" value="Bacterial muramidase"/>
    <property type="match status" value="1"/>
</dbReference>
<evidence type="ECO:0000256" key="1">
    <source>
        <dbReference type="PIRSR" id="PIRSR611757-1"/>
    </source>
</evidence>
<dbReference type="PANTHER" id="PTHR30163">
    <property type="entry name" value="MEMBRANE-BOUND LYTIC MUREIN TRANSGLYCOSYLASE B"/>
    <property type="match status" value="1"/>
</dbReference>
<dbReference type="KEGG" id="kim:G3T16_07100"/>
<dbReference type="SUPFAM" id="SSF53955">
    <property type="entry name" value="Lysozyme-like"/>
    <property type="match status" value="1"/>
</dbReference>
<dbReference type="CDD" id="cd13399">
    <property type="entry name" value="Slt35-like"/>
    <property type="match status" value="1"/>
</dbReference>
<proteinExistence type="predicted"/>
<dbReference type="RefSeq" id="WP_163494443.1">
    <property type="nucleotide sequence ID" value="NZ_CP048711.1"/>
</dbReference>
<feature type="domain" description="Transglycosylase SLT" evidence="2">
    <location>
        <begin position="36"/>
        <end position="320"/>
    </location>
</feature>
<organism evidence="3 4">
    <name type="scientific">Kineobactrum salinum</name>
    <dbReference type="NCBI Taxonomy" id="2708301"/>
    <lineage>
        <taxon>Bacteria</taxon>
        <taxon>Pseudomonadati</taxon>
        <taxon>Pseudomonadota</taxon>
        <taxon>Gammaproteobacteria</taxon>
        <taxon>Cellvibrionales</taxon>
        <taxon>Halieaceae</taxon>
        <taxon>Kineobactrum</taxon>
    </lineage>
</organism>
<accession>A0A6C0U0A2</accession>
<dbReference type="GO" id="GO:0008933">
    <property type="term" value="F:peptidoglycan lytic transglycosylase activity"/>
    <property type="evidence" value="ECO:0007669"/>
    <property type="project" value="TreeGrafter"/>
</dbReference>
<dbReference type="Gene3D" id="1.10.530.10">
    <property type="match status" value="1"/>
</dbReference>
<evidence type="ECO:0000313" key="4">
    <source>
        <dbReference type="Proteomes" id="UP000477680"/>
    </source>
</evidence>
<sequence length="328" mass="36614">MKIQMQWGLAALGLWSALASGSINYGEHAAARLLVDELVAEQGLDRERLLQVLSQAQRQESILEAIARPAEKAKPWHEYRQIFLTEQRTREGLEFYARHRETLQRAEAETGVPASVIVAIIGVETYYGRIAGSYRVIDALSTLAFDYPRRSAFFSKELKNYLILTEEQGMDPLAMKGSYAGAMGYGQFMPSSYRSYAVDFDGDGVTDIWNNPVDAIGSVANYFKRHGWRSGETVVVAAEPGPEVPAEWFNAGLVPERTVAEFVEAGLQPGRELDPGARATAIRFELAEGHEHWLGLHNFYVITRYNHSAMYAMSVFQLSERLAAGIDQ</sequence>
<dbReference type="InterPro" id="IPR023346">
    <property type="entry name" value="Lysozyme-like_dom_sf"/>
</dbReference>
<protein>
    <submittedName>
        <fullName evidence="3">Lytic murein transglycosylase B</fullName>
    </submittedName>
</protein>
<dbReference type="EMBL" id="CP048711">
    <property type="protein sequence ID" value="QIB65203.1"/>
    <property type="molecule type" value="Genomic_DNA"/>
</dbReference>
<reference evidence="3 4" key="1">
    <citation type="submission" date="2020-02" db="EMBL/GenBank/DDBJ databases">
        <title>Genome sequencing for Kineobactrum sp. M2.</title>
        <authorList>
            <person name="Park S.-J."/>
        </authorList>
    </citation>
    <scope>NUCLEOTIDE SEQUENCE [LARGE SCALE GENOMIC DNA]</scope>
    <source>
        <strain evidence="3 4">M2</strain>
    </source>
</reference>
<dbReference type="AlphaFoldDB" id="A0A6C0U0A2"/>
<dbReference type="GO" id="GO:0009253">
    <property type="term" value="P:peptidoglycan catabolic process"/>
    <property type="evidence" value="ECO:0007669"/>
    <property type="project" value="TreeGrafter"/>
</dbReference>
<evidence type="ECO:0000259" key="2">
    <source>
        <dbReference type="Pfam" id="PF13406"/>
    </source>
</evidence>
<gene>
    <name evidence="3" type="primary">mltB</name>
    <name evidence="3" type="ORF">G3T16_07100</name>
</gene>
<dbReference type="FunFam" id="1.10.8.350:FF:000001">
    <property type="entry name" value="Lytic murein transglycosylase B"/>
    <property type="match status" value="1"/>
</dbReference>
<dbReference type="NCBIfam" id="TIGR02282">
    <property type="entry name" value="MltB"/>
    <property type="match status" value="1"/>
</dbReference>
<dbReference type="Pfam" id="PF13406">
    <property type="entry name" value="SLT_2"/>
    <property type="match status" value="1"/>
</dbReference>
<dbReference type="InterPro" id="IPR031304">
    <property type="entry name" value="SLT_2"/>
</dbReference>